<organism evidence="2 3">
    <name type="scientific">Platanthera guangdongensis</name>
    <dbReference type="NCBI Taxonomy" id="2320717"/>
    <lineage>
        <taxon>Eukaryota</taxon>
        <taxon>Viridiplantae</taxon>
        <taxon>Streptophyta</taxon>
        <taxon>Embryophyta</taxon>
        <taxon>Tracheophyta</taxon>
        <taxon>Spermatophyta</taxon>
        <taxon>Magnoliopsida</taxon>
        <taxon>Liliopsida</taxon>
        <taxon>Asparagales</taxon>
        <taxon>Orchidaceae</taxon>
        <taxon>Orchidoideae</taxon>
        <taxon>Orchideae</taxon>
        <taxon>Orchidinae</taxon>
        <taxon>Platanthera</taxon>
    </lineage>
</organism>
<accession>A0ABR2LRH4</accession>
<reference evidence="2 3" key="1">
    <citation type="journal article" date="2022" name="Nat. Plants">
        <title>Genomes of leafy and leafless Platanthera orchids illuminate the evolution of mycoheterotrophy.</title>
        <authorList>
            <person name="Li M.H."/>
            <person name="Liu K.W."/>
            <person name="Li Z."/>
            <person name="Lu H.C."/>
            <person name="Ye Q.L."/>
            <person name="Zhang D."/>
            <person name="Wang J.Y."/>
            <person name="Li Y.F."/>
            <person name="Zhong Z.M."/>
            <person name="Liu X."/>
            <person name="Yu X."/>
            <person name="Liu D.K."/>
            <person name="Tu X.D."/>
            <person name="Liu B."/>
            <person name="Hao Y."/>
            <person name="Liao X.Y."/>
            <person name="Jiang Y.T."/>
            <person name="Sun W.H."/>
            <person name="Chen J."/>
            <person name="Chen Y.Q."/>
            <person name="Ai Y."/>
            <person name="Zhai J.W."/>
            <person name="Wu S.S."/>
            <person name="Zhou Z."/>
            <person name="Hsiao Y.Y."/>
            <person name="Wu W.L."/>
            <person name="Chen Y.Y."/>
            <person name="Lin Y.F."/>
            <person name="Hsu J.L."/>
            <person name="Li C.Y."/>
            <person name="Wang Z.W."/>
            <person name="Zhao X."/>
            <person name="Zhong W.Y."/>
            <person name="Ma X.K."/>
            <person name="Ma L."/>
            <person name="Huang J."/>
            <person name="Chen G.Z."/>
            <person name="Huang M.Z."/>
            <person name="Huang L."/>
            <person name="Peng D.H."/>
            <person name="Luo Y.B."/>
            <person name="Zou S.Q."/>
            <person name="Chen S.P."/>
            <person name="Lan S."/>
            <person name="Tsai W.C."/>
            <person name="Van de Peer Y."/>
            <person name="Liu Z.J."/>
        </authorList>
    </citation>
    <scope>NUCLEOTIDE SEQUENCE [LARGE SCALE GENOMIC DNA]</scope>
    <source>
        <strain evidence="2">Lor288</strain>
    </source>
</reference>
<sequence>MSSICNQAVMKRAQANGELKTQFSEQRGSQGDPTEPINKRGVHTEGARGPMVSTRDNERSGSMSRDHLLKCPFSFLKSIAEFSCIPIVVTNQVRGHNNDGTSQYSFLVCSSGISLLSDDGIEMLGQEINVIRSQGFFSILDVS</sequence>
<name>A0ABR2LRH4_9ASPA</name>
<dbReference type="PANTHER" id="PTHR46456">
    <property type="entry name" value="DNA REPAIR PROTEIN RAD51 HOMOLOG 2"/>
    <property type="match status" value="1"/>
</dbReference>
<feature type="region of interest" description="Disordered" evidence="1">
    <location>
        <begin position="16"/>
        <end position="63"/>
    </location>
</feature>
<dbReference type="Proteomes" id="UP001412067">
    <property type="component" value="Unassembled WGS sequence"/>
</dbReference>
<evidence type="ECO:0000256" key="1">
    <source>
        <dbReference type="SAM" id="MobiDB-lite"/>
    </source>
</evidence>
<evidence type="ECO:0000313" key="3">
    <source>
        <dbReference type="Proteomes" id="UP001412067"/>
    </source>
</evidence>
<protein>
    <recommendedName>
        <fullName evidence="4">DNA recombination and repair protein Rad51-like C-terminal domain-containing protein</fullName>
    </recommendedName>
</protein>
<dbReference type="PANTHER" id="PTHR46456:SF1">
    <property type="entry name" value="DNA REPAIR PROTEIN RAD51 HOMOLOG 2"/>
    <property type="match status" value="1"/>
</dbReference>
<keyword evidence="3" id="KW-1185">Reference proteome</keyword>
<evidence type="ECO:0008006" key="4">
    <source>
        <dbReference type="Google" id="ProtNLM"/>
    </source>
</evidence>
<gene>
    <name evidence="2" type="ORF">KSP40_PGU009792</name>
</gene>
<evidence type="ECO:0000313" key="2">
    <source>
        <dbReference type="EMBL" id="KAK8947879.1"/>
    </source>
</evidence>
<comment type="caution">
    <text evidence="2">The sequence shown here is derived from an EMBL/GenBank/DDBJ whole genome shotgun (WGS) entry which is preliminary data.</text>
</comment>
<dbReference type="InterPro" id="IPR030548">
    <property type="entry name" value="RAD51B"/>
</dbReference>
<feature type="compositionally biased region" description="Polar residues" evidence="1">
    <location>
        <begin position="19"/>
        <end position="32"/>
    </location>
</feature>
<proteinExistence type="predicted"/>
<dbReference type="EMBL" id="JBBWWR010000016">
    <property type="protein sequence ID" value="KAK8947879.1"/>
    <property type="molecule type" value="Genomic_DNA"/>
</dbReference>